<evidence type="ECO:0000313" key="14">
    <source>
        <dbReference type="Proteomes" id="UP001519460"/>
    </source>
</evidence>
<protein>
    <recommendedName>
        <fullName evidence="4">Mitochondrial inner membrane protease subunit 2</fullName>
    </recommendedName>
</protein>
<dbReference type="GO" id="GO:0005743">
    <property type="term" value="C:mitochondrial inner membrane"/>
    <property type="evidence" value="ECO:0007669"/>
    <property type="project" value="UniProtKB-SubCell"/>
</dbReference>
<evidence type="ECO:0000256" key="4">
    <source>
        <dbReference type="ARBA" id="ARBA00013650"/>
    </source>
</evidence>
<keyword evidence="14" id="KW-1185">Reference proteome</keyword>
<dbReference type="Gene3D" id="2.10.109.10">
    <property type="entry name" value="Umud Fragment, subunit A"/>
    <property type="match status" value="1"/>
</dbReference>
<sequence length="228" mass="25387">DSAHTLHWSCQRVEGGVQFMAVSLEMVIVGSTCVHHFEGGSFVTIRSFRNPGADSCCGRDIKYFTFFPHNYKIPERSIRAARRVEGSPVSTTPLLLIWASSRFLTTKPFQRLLHEVFDQRHFPGAPGGVASPSNPSQRYIKRIVALEGDTVKTLSYKDTLVMVPSGHCWVEGDHHGRSVDSNFFGPVSTGLITGKASYIVWPPSRWGRLDVVAPDAERVYKCRACFGE</sequence>
<comment type="subcellular location">
    <subcellularLocation>
        <location evidence="1">Mitochondrion inner membrane</location>
        <topology evidence="1">Single-pass membrane protein</topology>
    </subcellularLocation>
</comment>
<keyword evidence="5" id="KW-0645">Protease</keyword>
<evidence type="ECO:0000259" key="12">
    <source>
        <dbReference type="Pfam" id="PF10502"/>
    </source>
</evidence>
<keyword evidence="10" id="KW-0496">Mitochondrion</keyword>
<dbReference type="EMBL" id="JACVVK020000069">
    <property type="protein sequence ID" value="KAK7496198.1"/>
    <property type="molecule type" value="Genomic_DNA"/>
</dbReference>
<proteinExistence type="inferred from homology"/>
<feature type="domain" description="Peptidase S26" evidence="12">
    <location>
        <begin position="161"/>
        <end position="201"/>
    </location>
</feature>
<accession>A0ABD0LAE5</accession>
<dbReference type="Pfam" id="PF10502">
    <property type="entry name" value="Peptidase_S26"/>
    <property type="match status" value="1"/>
</dbReference>
<dbReference type="InterPro" id="IPR000223">
    <property type="entry name" value="Pept_S26A_signal_pept_1"/>
</dbReference>
<dbReference type="PRINTS" id="PR00727">
    <property type="entry name" value="LEADERPTASE"/>
</dbReference>
<dbReference type="PANTHER" id="PTHR46041">
    <property type="entry name" value="MITOCHONDRIAL INNER MEMBRANE PROTEASE SUBUNIT 2"/>
    <property type="match status" value="1"/>
</dbReference>
<dbReference type="PANTHER" id="PTHR46041:SF2">
    <property type="entry name" value="MITOCHONDRIAL INNER MEMBRANE PROTEASE SUBUNIT 2"/>
    <property type="match status" value="1"/>
</dbReference>
<reference evidence="13 14" key="1">
    <citation type="journal article" date="2023" name="Sci. Data">
        <title>Genome assembly of the Korean intertidal mud-creeper Batillaria attramentaria.</title>
        <authorList>
            <person name="Patra A.K."/>
            <person name="Ho P.T."/>
            <person name="Jun S."/>
            <person name="Lee S.J."/>
            <person name="Kim Y."/>
            <person name="Won Y.J."/>
        </authorList>
    </citation>
    <scope>NUCLEOTIDE SEQUENCE [LARGE SCALE GENOMIC DNA]</scope>
    <source>
        <strain evidence="13">Wonlab-2016</strain>
    </source>
</reference>
<evidence type="ECO:0000256" key="9">
    <source>
        <dbReference type="ARBA" id="ARBA00022989"/>
    </source>
</evidence>
<evidence type="ECO:0000256" key="10">
    <source>
        <dbReference type="ARBA" id="ARBA00023128"/>
    </source>
</evidence>
<evidence type="ECO:0000256" key="8">
    <source>
        <dbReference type="ARBA" id="ARBA00022801"/>
    </source>
</evidence>
<gene>
    <name evidence="13" type="ORF">BaRGS_00012608</name>
</gene>
<dbReference type="InterPro" id="IPR036286">
    <property type="entry name" value="LexA/Signal_pep-like_sf"/>
</dbReference>
<dbReference type="CDD" id="cd06530">
    <property type="entry name" value="S26_SPase_I"/>
    <property type="match status" value="1"/>
</dbReference>
<dbReference type="AlphaFoldDB" id="A0ABD0LAE5"/>
<dbReference type="InterPro" id="IPR019533">
    <property type="entry name" value="Peptidase_S26"/>
</dbReference>
<evidence type="ECO:0000256" key="1">
    <source>
        <dbReference type="ARBA" id="ARBA00004434"/>
    </source>
</evidence>
<evidence type="ECO:0000256" key="3">
    <source>
        <dbReference type="ARBA" id="ARBA00011805"/>
    </source>
</evidence>
<dbReference type="GO" id="GO:0008233">
    <property type="term" value="F:peptidase activity"/>
    <property type="evidence" value="ECO:0007669"/>
    <property type="project" value="UniProtKB-KW"/>
</dbReference>
<organism evidence="13 14">
    <name type="scientific">Batillaria attramentaria</name>
    <dbReference type="NCBI Taxonomy" id="370345"/>
    <lineage>
        <taxon>Eukaryota</taxon>
        <taxon>Metazoa</taxon>
        <taxon>Spiralia</taxon>
        <taxon>Lophotrochozoa</taxon>
        <taxon>Mollusca</taxon>
        <taxon>Gastropoda</taxon>
        <taxon>Caenogastropoda</taxon>
        <taxon>Sorbeoconcha</taxon>
        <taxon>Cerithioidea</taxon>
        <taxon>Batillariidae</taxon>
        <taxon>Batillaria</taxon>
    </lineage>
</organism>
<comment type="similarity">
    <text evidence="2">Belongs to the peptidase S26 family. IMP2 subfamily.</text>
</comment>
<name>A0ABD0LAE5_9CAEN</name>
<dbReference type="Proteomes" id="UP001519460">
    <property type="component" value="Unassembled WGS sequence"/>
</dbReference>
<evidence type="ECO:0000256" key="2">
    <source>
        <dbReference type="ARBA" id="ARBA00007066"/>
    </source>
</evidence>
<comment type="subunit">
    <text evidence="3">Heterodimer of 2 subunits, IMMPL1 and IMMPL2.</text>
</comment>
<dbReference type="SUPFAM" id="SSF51306">
    <property type="entry name" value="LexA/Signal peptidase"/>
    <property type="match status" value="1"/>
</dbReference>
<keyword evidence="7" id="KW-0999">Mitochondrion inner membrane</keyword>
<dbReference type="GO" id="GO:0006508">
    <property type="term" value="P:proteolysis"/>
    <property type="evidence" value="ECO:0007669"/>
    <property type="project" value="UniProtKB-KW"/>
</dbReference>
<evidence type="ECO:0000256" key="7">
    <source>
        <dbReference type="ARBA" id="ARBA00022792"/>
    </source>
</evidence>
<keyword evidence="11" id="KW-0472">Membrane</keyword>
<keyword evidence="8" id="KW-0378">Hydrolase</keyword>
<keyword evidence="9" id="KW-1133">Transmembrane helix</keyword>
<evidence type="ECO:0000256" key="5">
    <source>
        <dbReference type="ARBA" id="ARBA00022670"/>
    </source>
</evidence>
<keyword evidence="6" id="KW-0812">Transmembrane</keyword>
<evidence type="ECO:0000313" key="13">
    <source>
        <dbReference type="EMBL" id="KAK7496198.1"/>
    </source>
</evidence>
<dbReference type="InterPro" id="IPR037730">
    <property type="entry name" value="IMP2"/>
</dbReference>
<comment type="caution">
    <text evidence="13">The sequence shown here is derived from an EMBL/GenBank/DDBJ whole genome shotgun (WGS) entry which is preliminary data.</text>
</comment>
<evidence type="ECO:0000256" key="6">
    <source>
        <dbReference type="ARBA" id="ARBA00022692"/>
    </source>
</evidence>
<evidence type="ECO:0000256" key="11">
    <source>
        <dbReference type="ARBA" id="ARBA00023136"/>
    </source>
</evidence>
<feature type="non-terminal residue" evidence="13">
    <location>
        <position position="1"/>
    </location>
</feature>